<dbReference type="InterPro" id="IPR008638">
    <property type="entry name" value="FhaB/CdiA-like_TPS"/>
</dbReference>
<sequence length="1118" mass="114387">MKRNDKLSRKARYGILAAIVAGAFSIMPAAQALPTGGASGTATITKSSGTTMDIASSVANNLLTWQDFSVAQGETVNFAGANNYLNVVLGSSRSDILGSITGSQAHIWLVNPNGILVGDGATINVGSLHLSTADISGNIANFTTPEAALSGVTQFKGDVVNKGTLTAAQDITVDGNNVTFKNVTNVTAGTTLTVKAASTDAFHVGRTDTTNLTLADGSTDPTYYKLISTAAELQAIKDDLSGNYMLAGDIECGSYENFATIGKTGEATGNPFTGKLDGLNYAIKDLSITVNTGAALFWGIKSASIENLVLQGGSRTAAGQRAAGIAAYINAPDAGGKASLVQNVYNLGCTVTSADASTGGLFGQVDAKSAVIKNVGNTADVTGKYVGGIAGSLRDVDAPGSGTAVSIENAYNQGKITASDGQSEYQVGGIVGLCEAENVTFTNVYNTGTINGNKEKSQTGGVIGKIANTGVTITNVYNTGEVTGKTYVGGIVGSNNRGTITKAYNTGKITGEYVYGNNNGVVGGIVGGNYGNLTNVYNTGDIKGGYGVGGIVGLNGSWDGESARVLTESSTIKNAYNTGKLTAVTAVGGIIGNDWTQMASGSIQNVSVENAYAAGEIVRESAEHSGGVVGIASRWGRGEIKNAYYIYGDDNGWGTKVSSAEDMQKLATFSAWGSDITSDGNSDTAAWRIYEGNTMPLLTAFLTPLELKDTTVTYDGQEHTLGNVAKLDATKILGGTLPSYTEVGDHSYSSLSSLYSNQHGYNIKASGDTATLTIAPIALELTASGYSKTYDGTTTATGGTSVVTKGNILGGVGGLTVQTVYSNKNAGTNKDMTASVTGLGSIYQVTTVSKDNAITAAPLTVTVTDASKQYDGTTELTNGAYTVTTGQLYGTDAVSGGTYAYADKNAGTGKTVSLTGLTVNDGNEGKNYELTVVNSTNSSITAAPLTLTVDDYSKEYDGTTSAPGATYSITTGQVFAGDSLSGGTFAFDDIEPGTGNTLTLSGVVVNDGNGGQNYEIPTYVPNTSASITVNTANAKVKLIDDRLADKGSSRSQIEGVTASPDSEPAAVNENSGNGKPQVQGKQTPVHDWDGEKVLTVENEGVNPPASMSAEEVASQEGK</sequence>
<protein>
    <submittedName>
        <fullName evidence="4">Filamentous hemagglutinin family N-terminal domain-containing protein</fullName>
    </submittedName>
</protein>
<evidence type="ECO:0000256" key="1">
    <source>
        <dbReference type="SAM" id="MobiDB-lite"/>
    </source>
</evidence>
<evidence type="ECO:0000259" key="3">
    <source>
        <dbReference type="SMART" id="SM00912"/>
    </source>
</evidence>
<accession>A0A1H0Q2Y5</accession>
<keyword evidence="2" id="KW-0732">Signal</keyword>
<feature type="compositionally biased region" description="Polar residues" evidence="1">
    <location>
        <begin position="1068"/>
        <end position="1082"/>
    </location>
</feature>
<feature type="domain" description="Filamentous haemagglutinin FhaB/tRNA nuclease CdiA-like TPS" evidence="3">
    <location>
        <begin position="30"/>
        <end position="139"/>
    </location>
</feature>
<organism evidence="4 5">
    <name type="scientific">Selenomonas ruminantium</name>
    <dbReference type="NCBI Taxonomy" id="971"/>
    <lineage>
        <taxon>Bacteria</taxon>
        <taxon>Bacillati</taxon>
        <taxon>Bacillota</taxon>
        <taxon>Negativicutes</taxon>
        <taxon>Selenomonadales</taxon>
        <taxon>Selenomonadaceae</taxon>
        <taxon>Selenomonas</taxon>
    </lineage>
</organism>
<gene>
    <name evidence="4" type="ORF">SAMN05216366_10696</name>
</gene>
<dbReference type="NCBIfam" id="TIGR01901">
    <property type="entry name" value="adhes_NPXG"/>
    <property type="match status" value="1"/>
</dbReference>
<feature type="signal peptide" evidence="2">
    <location>
        <begin position="1"/>
        <end position="32"/>
    </location>
</feature>
<feature type="region of interest" description="Disordered" evidence="1">
    <location>
        <begin position="1046"/>
        <end position="1118"/>
    </location>
</feature>
<feature type="compositionally biased region" description="Basic and acidic residues" evidence="1">
    <location>
        <begin position="1084"/>
        <end position="1094"/>
    </location>
</feature>
<dbReference type="Pfam" id="PF18657">
    <property type="entry name" value="YDG"/>
    <property type="match status" value="2"/>
</dbReference>
<feature type="chain" id="PRO_5010353834" evidence="2">
    <location>
        <begin position="33"/>
        <end position="1118"/>
    </location>
</feature>
<name>A0A1H0Q2Y5_SELRU</name>
<dbReference type="InterPro" id="IPR041248">
    <property type="entry name" value="YDG"/>
</dbReference>
<dbReference type="InterPro" id="IPR012334">
    <property type="entry name" value="Pectin_lyas_fold"/>
</dbReference>
<reference evidence="4 5" key="1">
    <citation type="submission" date="2016-10" db="EMBL/GenBank/DDBJ databases">
        <authorList>
            <person name="de Groot N.N."/>
        </authorList>
    </citation>
    <scope>NUCLEOTIDE SEQUENCE [LARGE SCALE GENOMIC DNA]</scope>
    <source>
        <strain evidence="4 5">S137</strain>
    </source>
</reference>
<evidence type="ECO:0000313" key="4">
    <source>
        <dbReference type="EMBL" id="SDP11066.1"/>
    </source>
</evidence>
<dbReference type="Pfam" id="PF05860">
    <property type="entry name" value="TPS"/>
    <property type="match status" value="1"/>
</dbReference>
<dbReference type="AlphaFoldDB" id="A0A1H0Q2Y5"/>
<dbReference type="OrthoDB" id="1663855at2"/>
<dbReference type="Gene3D" id="2.160.20.110">
    <property type="match status" value="2"/>
</dbReference>
<dbReference type="SMART" id="SM00912">
    <property type="entry name" value="Haemagg_act"/>
    <property type="match status" value="1"/>
</dbReference>
<dbReference type="EMBL" id="FNJQ01000006">
    <property type="protein sequence ID" value="SDP11066.1"/>
    <property type="molecule type" value="Genomic_DNA"/>
</dbReference>
<dbReference type="Proteomes" id="UP000182412">
    <property type="component" value="Unassembled WGS sequence"/>
</dbReference>
<evidence type="ECO:0000256" key="2">
    <source>
        <dbReference type="SAM" id="SignalP"/>
    </source>
</evidence>
<dbReference type="RefSeq" id="WP_074571721.1">
    <property type="nucleotide sequence ID" value="NZ_FNJQ01000006.1"/>
</dbReference>
<proteinExistence type="predicted"/>
<dbReference type="Gene3D" id="2.160.20.10">
    <property type="entry name" value="Single-stranded right-handed beta-helix, Pectin lyase-like"/>
    <property type="match status" value="1"/>
</dbReference>
<evidence type="ECO:0000313" key="5">
    <source>
        <dbReference type="Proteomes" id="UP000182412"/>
    </source>
</evidence>